<dbReference type="AlphaFoldDB" id="A0A6C2TXA4"/>
<gene>
    <name evidence="1" type="ORF">PDESU_00685</name>
</gene>
<proteinExistence type="predicted"/>
<evidence type="ECO:0000313" key="2">
    <source>
        <dbReference type="Proteomes" id="UP000366872"/>
    </source>
</evidence>
<dbReference type="Proteomes" id="UP000366872">
    <property type="component" value="Unassembled WGS sequence"/>
</dbReference>
<sequence>MVLLVLLPMAGVADQLVAWNVDGIDVEAGLIPGDSYGLGATTPHVSGKISGMLSLGGGVNPSTTAGQYGFKVSEANEQTTLSGAIAENHYIQFTLVADSGYRFDLFSIDLNGESTGSGCDNVAILSSVDGFSDADAMMELANRQGVTGGFDTDGSGWGSPIDLTASGYQDLSTVTFRIYGWNSTSGSGVTYIRNLSGDDLVVNGTLKAIPEPAVMGFIGLVGIGALVARRFVE</sequence>
<accession>A0A6C2TXA4</accession>
<dbReference type="RefSeq" id="WP_168441928.1">
    <property type="nucleotide sequence ID" value="NZ_CAAHFG010000001.1"/>
</dbReference>
<keyword evidence="2" id="KW-1185">Reference proteome</keyword>
<evidence type="ECO:0008006" key="3">
    <source>
        <dbReference type="Google" id="ProtNLM"/>
    </source>
</evidence>
<dbReference type="EMBL" id="CAAHFG010000001">
    <property type="protein sequence ID" value="VGO12134.1"/>
    <property type="molecule type" value="Genomic_DNA"/>
</dbReference>
<name>A0A6C2TXA4_PONDE</name>
<organism evidence="1 2">
    <name type="scientific">Pontiella desulfatans</name>
    <dbReference type="NCBI Taxonomy" id="2750659"/>
    <lineage>
        <taxon>Bacteria</taxon>
        <taxon>Pseudomonadati</taxon>
        <taxon>Kiritimatiellota</taxon>
        <taxon>Kiritimatiellia</taxon>
        <taxon>Kiritimatiellales</taxon>
        <taxon>Pontiellaceae</taxon>
        <taxon>Pontiella</taxon>
    </lineage>
</organism>
<protein>
    <recommendedName>
        <fullName evidence="3">PEP-CTERM protein-sorting domain-containing protein</fullName>
    </recommendedName>
</protein>
<evidence type="ECO:0000313" key="1">
    <source>
        <dbReference type="EMBL" id="VGO12134.1"/>
    </source>
</evidence>
<reference evidence="1 2" key="1">
    <citation type="submission" date="2019-04" db="EMBL/GenBank/DDBJ databases">
        <authorList>
            <person name="Van Vliet M D."/>
        </authorList>
    </citation>
    <scope>NUCLEOTIDE SEQUENCE [LARGE SCALE GENOMIC DNA]</scope>
    <source>
        <strain evidence="1 2">F1</strain>
    </source>
</reference>